<dbReference type="EMBL" id="JAIQ01000170">
    <property type="protein sequence ID" value="KLD96408.1"/>
    <property type="molecule type" value="Genomic_DNA"/>
</dbReference>
<dbReference type="Pfam" id="PF09002">
    <property type="entry name" value="Card1_endonuc"/>
    <property type="match status" value="1"/>
</dbReference>
<gene>
    <name evidence="2" type="ORF">AA20_11945</name>
</gene>
<evidence type="ECO:0000313" key="3">
    <source>
        <dbReference type="Proteomes" id="UP000035514"/>
    </source>
</evidence>
<name>A0A0G9JQ52_9BACT</name>
<evidence type="ECO:0000313" key="2">
    <source>
        <dbReference type="EMBL" id="KLD96408.1"/>
    </source>
</evidence>
<accession>A0A0G9JQ52</accession>
<comment type="caution">
    <text evidence="2">The sequence shown here is derived from an EMBL/GenBank/DDBJ whole genome shotgun (WGS) entry which is preliminary data.</text>
</comment>
<dbReference type="InterPro" id="IPR011856">
    <property type="entry name" value="tRNA_endonuc-like_dom_sf"/>
</dbReference>
<organism evidence="2 3">
    <name type="scientific">Aliarcobacter butzleri L348</name>
    <dbReference type="NCBI Taxonomy" id="1447256"/>
    <lineage>
        <taxon>Bacteria</taxon>
        <taxon>Pseudomonadati</taxon>
        <taxon>Campylobacterota</taxon>
        <taxon>Epsilonproteobacteria</taxon>
        <taxon>Campylobacterales</taxon>
        <taxon>Arcobacteraceae</taxon>
        <taxon>Aliarcobacter</taxon>
    </lineage>
</organism>
<dbReference type="InterPro" id="IPR011335">
    <property type="entry name" value="Restrct_endonuc-II-like"/>
</dbReference>
<dbReference type="GO" id="GO:0003676">
    <property type="term" value="F:nucleic acid binding"/>
    <property type="evidence" value="ECO:0007669"/>
    <property type="project" value="InterPro"/>
</dbReference>
<dbReference type="PATRIC" id="fig|1447256.3.peg.2340"/>
<sequence length="361" mass="42161">MTLISLLGTHDSSIFPILFEFKDKISKHIIIHDDSKYETNMIKKVLSSQEKFKDFYSLDFKAYSIKIDEDSYDSILHCYEEILKLSNSDYKNIYFNATDGLVSSTIIISDKLLDKGASFIAYDIYDNGYNIVTKNSMQKKKITQNKDIYTHFILKGYELLSMGSKIEAFKRKNTVMQICQNLATYQEFASLVQNKKYDEIDGFYDIKNLLEKIDKLNDTMYIQGTIFEEYIYWLIVDNFDFEHVMFNVKVEFAPLLQNEFDILMMKDNHLHVIECKLRKSIEGENYVYKLDSVIDYLDDDGKGMILVVGAENKRVTNFGNVKTSFSQGTKERAKNAEILIHHSKIFDKTQFLQDIKSHFLS</sequence>
<dbReference type="InterPro" id="IPR015093">
    <property type="entry name" value="Card1_endonucl_dom"/>
</dbReference>
<evidence type="ECO:0000259" key="1">
    <source>
        <dbReference type="Pfam" id="PF09002"/>
    </source>
</evidence>
<dbReference type="Proteomes" id="UP000035514">
    <property type="component" value="Unassembled WGS sequence"/>
</dbReference>
<dbReference type="Gene3D" id="3.40.1350.10">
    <property type="match status" value="1"/>
</dbReference>
<proteinExistence type="predicted"/>
<dbReference type="SUPFAM" id="SSF52980">
    <property type="entry name" value="Restriction endonuclease-like"/>
    <property type="match status" value="1"/>
</dbReference>
<protein>
    <recommendedName>
        <fullName evidence="1">Card1 endonuclease domain-containing protein</fullName>
    </recommendedName>
</protein>
<feature type="domain" description="Card1 endonuclease" evidence="1">
    <location>
        <begin position="220"/>
        <end position="298"/>
    </location>
</feature>
<dbReference type="AlphaFoldDB" id="A0A0G9JQ52"/>
<reference evidence="2 3" key="1">
    <citation type="submission" date="2014-01" db="EMBL/GenBank/DDBJ databases">
        <title>Development of a Comparative Genomic Fingerprinting Assay for High Resolution Genotyping of Arcobacter butzleri.</title>
        <authorList>
            <person name="Webb A.L."/>
            <person name="Inglis G.D."/>
            <person name="Kruczkiewicz P."/>
            <person name="Selinger L.B."/>
            <person name="Taboada E.N."/>
        </authorList>
    </citation>
    <scope>NUCLEOTIDE SEQUENCE [LARGE SCALE GENOMIC DNA]</scope>
    <source>
        <strain evidence="2 3">L348</strain>
    </source>
</reference>
<dbReference type="RefSeq" id="WP_046997389.1">
    <property type="nucleotide sequence ID" value="NZ_JAIQ01000170.1"/>
</dbReference>